<dbReference type="OrthoDB" id="7016221at2"/>
<evidence type="ECO:0000259" key="1">
    <source>
        <dbReference type="Pfam" id="PF05050"/>
    </source>
</evidence>
<reference evidence="2 3" key="1">
    <citation type="submission" date="2006-11" db="EMBL/GenBank/DDBJ databases">
        <authorList>
            <person name="Giovannoni S."/>
            <person name="Vergin K."/>
            <person name="Ferriera S."/>
            <person name="Johnson J."/>
            <person name="Kravitz S."/>
            <person name="Beeson K."/>
            <person name="Sutton G."/>
            <person name="Rogers Y.-H."/>
            <person name="Friedman R."/>
            <person name="Frazier M."/>
            <person name="Venter J.C."/>
        </authorList>
    </citation>
    <scope>NUCLEOTIDE SEQUENCE [LARGE SCALE GENOMIC DNA]</scope>
    <source>
        <strain evidence="2 3">HTCC2181</strain>
    </source>
</reference>
<dbReference type="CDD" id="cd02440">
    <property type="entry name" value="AdoMet_MTases"/>
    <property type="match status" value="1"/>
</dbReference>
<dbReference type="SUPFAM" id="SSF53335">
    <property type="entry name" value="S-adenosyl-L-methionine-dependent methyltransferases"/>
    <property type="match status" value="2"/>
</dbReference>
<evidence type="ECO:0000313" key="2">
    <source>
        <dbReference type="EMBL" id="EAV47199.1"/>
    </source>
</evidence>
<name>A0P6N9_9PROT</name>
<dbReference type="Proteomes" id="UP000054262">
    <property type="component" value="Unassembled WGS sequence"/>
</dbReference>
<feature type="domain" description="Methyltransferase FkbM" evidence="1">
    <location>
        <begin position="51"/>
        <end position="217"/>
    </location>
</feature>
<dbReference type="EMBL" id="AAUX01000001">
    <property type="protein sequence ID" value="EAV47199.1"/>
    <property type="molecule type" value="Genomic_DNA"/>
</dbReference>
<accession>A0P6N9</accession>
<feature type="domain" description="Methyltransferase FkbM" evidence="1">
    <location>
        <begin position="344"/>
        <end position="503"/>
    </location>
</feature>
<dbReference type="PANTHER" id="PTHR34203:SF15">
    <property type="entry name" value="SLL1173 PROTEIN"/>
    <property type="match status" value="1"/>
</dbReference>
<keyword evidence="3" id="KW-1185">Reference proteome</keyword>
<dbReference type="AlphaFoldDB" id="A0P6N9"/>
<protein>
    <recommendedName>
        <fullName evidence="1">Methyltransferase FkbM domain-containing protein</fullName>
    </recommendedName>
</protein>
<sequence>MSEKNLQIVLSSPGQKLAKFLHTIKTKFRSEKVAEIRPLEPYITEGAVIFDIGAHFGQYAKVFAKLNKSSVKVYCFEPVNYTRDILTAVLEKHPNTIIFSNGFSNKSGVLNINIPIKKSGKIGPGIASICEERDRDYVVQEAHIDTIDNFMKQHNVNRLDFIKIDIEGPEYLVFKGAIKTLQKFKPTIYCEVVAEQMLKLDIKTNELFNFMTNLGYQSHVFCNATPSITAGYEGPADYLFLHNDKRYKKNERFGYYSPQGLIKVIYILIKIGIGFGRLKKIYAKILTRINKKNPIDIIYHGVKFRLYPHNNTIESKMFVSSRLREGKELDVISGFIKNGGTFLDIGANIGYYSLMAAKLGATKIIGVEPNPIVLDRFKANIKFNGFEKQIETFQIGIGEQQGTVELRLSQTDMGGSSIVNTKLNSDKIKIKVIPLSELLKKEGITKVDVLKIDIEGFEDRALFPYFEKLNKKHYPRLILMEDSSQTDWDENILEWLLANGYRVLARTRGNVLITTEE</sequence>
<evidence type="ECO:0000313" key="3">
    <source>
        <dbReference type="Proteomes" id="UP000054262"/>
    </source>
</evidence>
<dbReference type="Gene3D" id="3.40.50.150">
    <property type="entry name" value="Vaccinia Virus protein VP39"/>
    <property type="match status" value="2"/>
</dbReference>
<dbReference type="InterPro" id="IPR006342">
    <property type="entry name" value="FkbM_mtfrase"/>
</dbReference>
<dbReference type="NCBIfam" id="TIGR01444">
    <property type="entry name" value="fkbM_fam"/>
    <property type="match status" value="2"/>
</dbReference>
<dbReference type="PANTHER" id="PTHR34203">
    <property type="entry name" value="METHYLTRANSFERASE, FKBM FAMILY PROTEIN"/>
    <property type="match status" value="1"/>
</dbReference>
<gene>
    <name evidence="2" type="ORF">MB2181_03960</name>
</gene>
<dbReference type="InterPro" id="IPR052514">
    <property type="entry name" value="SAM-dependent_MTase"/>
</dbReference>
<dbReference type="InterPro" id="IPR029063">
    <property type="entry name" value="SAM-dependent_MTases_sf"/>
</dbReference>
<dbReference type="Pfam" id="PF05050">
    <property type="entry name" value="Methyltransf_21"/>
    <property type="match status" value="2"/>
</dbReference>
<organism evidence="2 3">
    <name type="scientific">Methylophilales bacterium HTCC2181</name>
    <dbReference type="NCBI Taxonomy" id="383631"/>
    <lineage>
        <taxon>Bacteria</taxon>
        <taxon>Pseudomonadati</taxon>
        <taxon>Pseudomonadota</taxon>
        <taxon>Betaproteobacteria</taxon>
        <taxon>Nitrosomonadales</taxon>
        <taxon>OM43 clade</taxon>
    </lineage>
</organism>
<comment type="caution">
    <text evidence="2">The sequence shown here is derived from an EMBL/GenBank/DDBJ whole genome shotgun (WGS) entry which is preliminary data.</text>
</comment>
<proteinExistence type="predicted"/>